<dbReference type="RefSeq" id="WP_094961085.1">
    <property type="nucleotide sequence ID" value="NZ_NOWC01000005.1"/>
</dbReference>
<reference evidence="1 2" key="1">
    <citation type="submission" date="2017-07" db="EMBL/GenBank/DDBJ databases">
        <title>blaIMP-27 on transferable plasmids in Proteus mirabilis and Providencia rettgeri.</title>
        <authorList>
            <person name="Potter R."/>
        </authorList>
    </citation>
    <scope>NUCLEOTIDE SEQUENCE [LARGE SCALE GENOMIC DNA]</scope>
    <source>
        <strain evidence="1 2">PR1</strain>
    </source>
</reference>
<dbReference type="AlphaFoldDB" id="A0A264VVY0"/>
<name>A0A264VVY0_PRORE</name>
<evidence type="ECO:0000313" key="1">
    <source>
        <dbReference type="EMBL" id="OZS75453.1"/>
    </source>
</evidence>
<dbReference type="NCBIfam" id="NF047593">
    <property type="entry name" value="IS66_ISAeme5_TnpA"/>
    <property type="match status" value="1"/>
</dbReference>
<proteinExistence type="predicted"/>
<dbReference type="Proteomes" id="UP000216001">
    <property type="component" value="Unassembled WGS sequence"/>
</dbReference>
<gene>
    <name evidence="1" type="ORF">CHI95_06060</name>
</gene>
<evidence type="ECO:0000313" key="2">
    <source>
        <dbReference type="Proteomes" id="UP000216001"/>
    </source>
</evidence>
<dbReference type="EMBL" id="NOWC01000005">
    <property type="protein sequence ID" value="OZS75453.1"/>
    <property type="molecule type" value="Genomic_DNA"/>
</dbReference>
<organism evidence="1 2">
    <name type="scientific">Providencia rettgeri</name>
    <dbReference type="NCBI Taxonomy" id="587"/>
    <lineage>
        <taxon>Bacteria</taxon>
        <taxon>Pseudomonadati</taxon>
        <taxon>Pseudomonadota</taxon>
        <taxon>Gammaproteobacteria</taxon>
        <taxon>Enterobacterales</taxon>
        <taxon>Morganellaceae</taxon>
        <taxon>Providencia</taxon>
    </lineage>
</organism>
<comment type="caution">
    <text evidence="1">The sequence shown here is derived from an EMBL/GenBank/DDBJ whole genome shotgun (WGS) entry which is preliminary data.</text>
</comment>
<accession>A0A264VVY0</accession>
<protein>
    <submittedName>
        <fullName evidence="1">Uncharacterized protein</fullName>
    </submittedName>
</protein>
<sequence length="98" mass="11392">MEQQSKREYWTAILEQQRQSNLGIKQFCSEQNISYQTFHYWSKKLTQSEPETRVQPIVVTEPTVSTSCVVLILNNGIRAELPATLSSQQIKTWFEALQ</sequence>